<proteinExistence type="predicted"/>
<evidence type="ECO:0000313" key="1">
    <source>
        <dbReference type="EMBL" id="GHP09835.1"/>
    </source>
</evidence>
<protein>
    <submittedName>
        <fullName evidence="1">Uncharacterized protein</fullName>
    </submittedName>
</protein>
<comment type="caution">
    <text evidence="1">The sequence shown here is derived from an EMBL/GenBank/DDBJ whole genome shotgun (WGS) entry which is preliminary data.</text>
</comment>
<dbReference type="EMBL" id="BNJQ01000026">
    <property type="protein sequence ID" value="GHP09835.1"/>
    <property type="molecule type" value="Genomic_DNA"/>
</dbReference>
<sequence length="239" mass="27090">MLQGTAVYIRSTSLSSAKEADDHANAAADFLNSLATQRKKRAAKLDRLSSKRAKDVASHSATSDIPLGAEIKNVSCALCRFMLHMEVYEGKERDAQKEFRTKSTGNHPTSIVTTLRLMKPWFGSWHQLADCSLPIQAIQGSSNPRGFKEYVEIARKEISQTKGPRLVILETYLEKAKEMLNVSKRKLKDFAKECGLCLANFTLYGKGLRHFLKKHRSQTISRNKAKQFEFVKFFLIKLY</sequence>
<keyword evidence="2" id="KW-1185">Reference proteome</keyword>
<dbReference type="AlphaFoldDB" id="A0A830HT26"/>
<name>A0A830HT26_9CHLO</name>
<gene>
    <name evidence="1" type="ORF">PPROV_000857000</name>
</gene>
<accession>A0A830HT26</accession>
<dbReference type="Proteomes" id="UP000660262">
    <property type="component" value="Unassembled WGS sequence"/>
</dbReference>
<evidence type="ECO:0000313" key="2">
    <source>
        <dbReference type="Proteomes" id="UP000660262"/>
    </source>
</evidence>
<organism evidence="1 2">
    <name type="scientific">Pycnococcus provasolii</name>
    <dbReference type="NCBI Taxonomy" id="41880"/>
    <lineage>
        <taxon>Eukaryota</taxon>
        <taxon>Viridiplantae</taxon>
        <taxon>Chlorophyta</taxon>
        <taxon>Pseudoscourfieldiophyceae</taxon>
        <taxon>Pseudoscourfieldiales</taxon>
        <taxon>Pycnococcaceae</taxon>
        <taxon>Pycnococcus</taxon>
    </lineage>
</organism>
<reference evidence="1" key="1">
    <citation type="submission" date="2020-10" db="EMBL/GenBank/DDBJ databases">
        <title>Unveiling of a novel bifunctional photoreceptor, Dualchrome1, isolated from a cosmopolitan green alga.</title>
        <authorList>
            <person name="Suzuki S."/>
            <person name="Kawachi M."/>
        </authorList>
    </citation>
    <scope>NUCLEOTIDE SEQUENCE</scope>
    <source>
        <strain evidence="1">NIES 2893</strain>
    </source>
</reference>